<feature type="domain" description="GST C-terminal" evidence="6">
    <location>
        <begin position="89"/>
        <end position="217"/>
    </location>
</feature>
<keyword evidence="3" id="KW-0808">Transferase</keyword>
<dbReference type="GO" id="GO:0009636">
    <property type="term" value="P:response to toxic substance"/>
    <property type="evidence" value="ECO:0007669"/>
    <property type="project" value="UniProtKB-ARBA"/>
</dbReference>
<dbReference type="Gene3D" id="1.20.1050.10">
    <property type="match status" value="1"/>
</dbReference>
<evidence type="ECO:0000259" key="6">
    <source>
        <dbReference type="PROSITE" id="PS50405"/>
    </source>
</evidence>
<dbReference type="EMBL" id="CAJNOQ010005524">
    <property type="protein sequence ID" value="CAF1101608.1"/>
    <property type="molecule type" value="Genomic_DNA"/>
</dbReference>
<dbReference type="Proteomes" id="UP000681722">
    <property type="component" value="Unassembled WGS sequence"/>
</dbReference>
<sequence length="222" mass="25226">MSAYRVIGLSPSTCTQRTLFTAYERQATVDLVPLNIMAGDQKKPEHLAKQPFGKIPVLEMQDFVLYESRAIARFINDTCSSGSTLIPSDPKQRAIFEQWASLEAGTYNPHIEGLVAQRVFVPMRGGQTDENKVKEHYNALKEPLDILNNNLANKEYIAGPFTLVDIFFTPYINMLLQLPEKDLIESRPNIAAWWKRVSSRPAFKKLYKQVEEDRAAMMSGQK</sequence>
<comment type="catalytic activity">
    <reaction evidence="4">
        <text>RX + glutathione = an S-substituted glutathione + a halide anion + H(+)</text>
        <dbReference type="Rhea" id="RHEA:16437"/>
        <dbReference type="ChEBI" id="CHEBI:15378"/>
        <dbReference type="ChEBI" id="CHEBI:16042"/>
        <dbReference type="ChEBI" id="CHEBI:17792"/>
        <dbReference type="ChEBI" id="CHEBI:57925"/>
        <dbReference type="ChEBI" id="CHEBI:90779"/>
        <dbReference type="EC" id="2.5.1.18"/>
    </reaction>
</comment>
<reference evidence="7" key="1">
    <citation type="submission" date="2021-02" db="EMBL/GenBank/DDBJ databases">
        <authorList>
            <person name="Nowell W R."/>
        </authorList>
    </citation>
    <scope>NUCLEOTIDE SEQUENCE</scope>
</reference>
<evidence type="ECO:0000259" key="5">
    <source>
        <dbReference type="PROSITE" id="PS50404"/>
    </source>
</evidence>
<dbReference type="Gene3D" id="3.40.30.10">
    <property type="entry name" value="Glutaredoxin"/>
    <property type="match status" value="1"/>
</dbReference>
<feature type="domain" description="GST N-terminal" evidence="5">
    <location>
        <begin position="2"/>
        <end position="83"/>
    </location>
</feature>
<organism evidence="7 9">
    <name type="scientific">Didymodactylos carnosus</name>
    <dbReference type="NCBI Taxonomy" id="1234261"/>
    <lineage>
        <taxon>Eukaryota</taxon>
        <taxon>Metazoa</taxon>
        <taxon>Spiralia</taxon>
        <taxon>Gnathifera</taxon>
        <taxon>Rotifera</taxon>
        <taxon>Eurotatoria</taxon>
        <taxon>Bdelloidea</taxon>
        <taxon>Philodinida</taxon>
        <taxon>Philodinidae</taxon>
        <taxon>Didymodactylos</taxon>
    </lineage>
</organism>
<dbReference type="SFLD" id="SFLDG00358">
    <property type="entry name" value="Main_(cytGST)"/>
    <property type="match status" value="1"/>
</dbReference>
<evidence type="ECO:0000256" key="3">
    <source>
        <dbReference type="ARBA" id="ARBA00022679"/>
    </source>
</evidence>
<dbReference type="Pfam" id="PF00043">
    <property type="entry name" value="GST_C"/>
    <property type="match status" value="1"/>
</dbReference>
<comment type="caution">
    <text evidence="7">The sequence shown here is derived from an EMBL/GenBank/DDBJ whole genome shotgun (WGS) entry which is preliminary data.</text>
</comment>
<dbReference type="SFLD" id="SFLDS00019">
    <property type="entry name" value="Glutathione_Transferase_(cytos"/>
    <property type="match status" value="1"/>
</dbReference>
<dbReference type="InterPro" id="IPR036282">
    <property type="entry name" value="Glutathione-S-Trfase_C_sf"/>
</dbReference>
<name>A0A814P2M2_9BILA</name>
<dbReference type="GO" id="GO:0005737">
    <property type="term" value="C:cytoplasm"/>
    <property type="evidence" value="ECO:0007669"/>
    <property type="project" value="TreeGrafter"/>
</dbReference>
<dbReference type="InterPro" id="IPR004045">
    <property type="entry name" value="Glutathione_S-Trfase_N"/>
</dbReference>
<dbReference type="EC" id="2.5.1.18" evidence="2"/>
<dbReference type="GO" id="GO:0004364">
    <property type="term" value="F:glutathione transferase activity"/>
    <property type="evidence" value="ECO:0007669"/>
    <property type="project" value="UniProtKB-EC"/>
</dbReference>
<dbReference type="PROSITE" id="PS50405">
    <property type="entry name" value="GST_CTER"/>
    <property type="match status" value="1"/>
</dbReference>
<evidence type="ECO:0000313" key="9">
    <source>
        <dbReference type="Proteomes" id="UP000663829"/>
    </source>
</evidence>
<dbReference type="SUPFAM" id="SSF52833">
    <property type="entry name" value="Thioredoxin-like"/>
    <property type="match status" value="1"/>
</dbReference>
<evidence type="ECO:0000313" key="8">
    <source>
        <dbReference type="EMBL" id="CAF3866481.1"/>
    </source>
</evidence>
<dbReference type="PANTHER" id="PTHR43900">
    <property type="entry name" value="GLUTATHIONE S-TRANSFERASE RHO"/>
    <property type="match status" value="1"/>
</dbReference>
<evidence type="ECO:0000313" key="7">
    <source>
        <dbReference type="EMBL" id="CAF1101608.1"/>
    </source>
</evidence>
<dbReference type="InterPro" id="IPR010987">
    <property type="entry name" value="Glutathione-S-Trfase_C-like"/>
</dbReference>
<dbReference type="EMBL" id="CAJOBC010005524">
    <property type="protein sequence ID" value="CAF3866481.1"/>
    <property type="molecule type" value="Genomic_DNA"/>
</dbReference>
<comment type="similarity">
    <text evidence="1">Belongs to the GST superfamily. Phi family.</text>
</comment>
<dbReference type="InterPro" id="IPR004046">
    <property type="entry name" value="GST_C"/>
</dbReference>
<dbReference type="GO" id="GO:0006749">
    <property type="term" value="P:glutathione metabolic process"/>
    <property type="evidence" value="ECO:0007669"/>
    <property type="project" value="TreeGrafter"/>
</dbReference>
<evidence type="ECO:0000256" key="1">
    <source>
        <dbReference type="ARBA" id="ARBA00010128"/>
    </source>
</evidence>
<dbReference type="PANTHER" id="PTHR43900:SF3">
    <property type="entry name" value="GLUTATHIONE S-TRANSFERASE RHO"/>
    <property type="match status" value="1"/>
</dbReference>
<dbReference type="AlphaFoldDB" id="A0A814P2M2"/>
<dbReference type="Proteomes" id="UP000663829">
    <property type="component" value="Unassembled WGS sequence"/>
</dbReference>
<proteinExistence type="inferred from homology"/>
<evidence type="ECO:0000256" key="4">
    <source>
        <dbReference type="ARBA" id="ARBA00047960"/>
    </source>
</evidence>
<accession>A0A814P2M2</accession>
<dbReference type="InterPro" id="IPR040079">
    <property type="entry name" value="Glutathione_S-Trfase"/>
</dbReference>
<dbReference type="FunFam" id="1.20.1050.10:FF:000004">
    <property type="entry name" value="Glutathione S-transferase F2"/>
    <property type="match status" value="1"/>
</dbReference>
<dbReference type="SUPFAM" id="SSF47616">
    <property type="entry name" value="GST C-terminal domain-like"/>
    <property type="match status" value="1"/>
</dbReference>
<dbReference type="InterPro" id="IPR036249">
    <property type="entry name" value="Thioredoxin-like_sf"/>
</dbReference>
<dbReference type="OrthoDB" id="2309723at2759"/>
<dbReference type="GO" id="GO:0043295">
    <property type="term" value="F:glutathione binding"/>
    <property type="evidence" value="ECO:0007669"/>
    <property type="project" value="TreeGrafter"/>
</dbReference>
<dbReference type="PROSITE" id="PS50404">
    <property type="entry name" value="GST_NTER"/>
    <property type="match status" value="1"/>
</dbReference>
<gene>
    <name evidence="7" type="ORF">GPM918_LOCUS18775</name>
    <name evidence="8" type="ORF">SRO942_LOCUS18772</name>
</gene>
<dbReference type="Pfam" id="PF02798">
    <property type="entry name" value="GST_N"/>
    <property type="match status" value="1"/>
</dbReference>
<protein>
    <recommendedName>
        <fullName evidence="2">glutathione transferase</fullName>
        <ecNumber evidence="2">2.5.1.18</ecNumber>
    </recommendedName>
</protein>
<keyword evidence="9" id="KW-1185">Reference proteome</keyword>
<evidence type="ECO:0000256" key="2">
    <source>
        <dbReference type="ARBA" id="ARBA00012452"/>
    </source>
</evidence>